<protein>
    <submittedName>
        <fullName evidence="1">Uncharacterized protein</fullName>
    </submittedName>
</protein>
<organism evidence="1 2">
    <name type="scientific">Ordospora colligata OC4</name>
    <dbReference type="NCBI Taxonomy" id="1354746"/>
    <lineage>
        <taxon>Eukaryota</taxon>
        <taxon>Fungi</taxon>
        <taxon>Fungi incertae sedis</taxon>
        <taxon>Microsporidia</taxon>
        <taxon>Ordosporidae</taxon>
        <taxon>Ordospora</taxon>
    </lineage>
</organism>
<reference evidence="1 2" key="1">
    <citation type="journal article" date="2014" name="MBio">
        <title>The Ordospora colligata genome; evolution of extreme reduction in microsporidia and host-to-parasite horizontal gene transfer.</title>
        <authorList>
            <person name="Pombert J.-F."/>
            <person name="Haag K.L."/>
            <person name="Beidas S."/>
            <person name="Ebert D."/>
            <person name="Keeling P.J."/>
        </authorList>
    </citation>
    <scope>NUCLEOTIDE SEQUENCE [LARGE SCALE GENOMIC DNA]</scope>
    <source>
        <strain evidence="1 2">OC4</strain>
    </source>
</reference>
<dbReference type="HOGENOM" id="CLU_1261863_0_0_1"/>
<sequence length="219" mass="25635">MKYVWKVLKYSMRKVDEECAMSMCAANIELFGEVVQHSQFSSQGVQRQKWLHIYEQSNMMLEVTLSESCIEVQLHVISAARHEVVLLERTSFEMECEIDVCIKRKAISCRYVDRRFKIMLVDEKETHSFDQQLETTSYRHSKKYRYKTIFDEFVKMTTYSLETGNQFTCDYAVGCVKSASSASMHHETNRSKLVKQLLILVCKEIGSIQKDHIFPVEPN</sequence>
<dbReference type="VEuPathDB" id="MicrosporidiaDB:M896_041320"/>
<dbReference type="InParanoid" id="A0A0B2ULR4"/>
<proteinExistence type="predicted"/>
<evidence type="ECO:0000313" key="2">
    <source>
        <dbReference type="Proteomes" id="UP000031056"/>
    </source>
</evidence>
<dbReference type="AlphaFoldDB" id="A0A0B2ULR4"/>
<dbReference type="RefSeq" id="XP_014563977.1">
    <property type="nucleotide sequence ID" value="XM_014708491.1"/>
</dbReference>
<name>A0A0B2ULR4_9MICR</name>
<accession>A0A0B2ULR4</accession>
<dbReference type="Proteomes" id="UP000031056">
    <property type="component" value="Unassembled WGS sequence"/>
</dbReference>
<dbReference type="GeneID" id="26261570"/>
<keyword evidence="2" id="KW-1185">Reference proteome</keyword>
<gene>
    <name evidence="1" type="ORF">M896_041320</name>
</gene>
<evidence type="ECO:0000313" key="1">
    <source>
        <dbReference type="EMBL" id="KHN69935.1"/>
    </source>
</evidence>
<comment type="caution">
    <text evidence="1">The sequence shown here is derived from an EMBL/GenBank/DDBJ whole genome shotgun (WGS) entry which is preliminary data.</text>
</comment>
<dbReference type="OrthoDB" id="2194045at2759"/>
<dbReference type="EMBL" id="JOKQ01000004">
    <property type="protein sequence ID" value="KHN69935.1"/>
    <property type="molecule type" value="Genomic_DNA"/>
</dbReference>